<evidence type="ECO:0000313" key="2">
    <source>
        <dbReference type="EMBL" id="CAE4591433.1"/>
    </source>
</evidence>
<accession>A0A7S4QSX9</accession>
<evidence type="ECO:0000256" key="1">
    <source>
        <dbReference type="SAM" id="SignalP"/>
    </source>
</evidence>
<feature type="chain" id="PRO_5031326832" description="Phytanoyl-CoA dioxygenase" evidence="1">
    <location>
        <begin position="27"/>
        <end position="373"/>
    </location>
</feature>
<dbReference type="AlphaFoldDB" id="A0A7S4QSX9"/>
<dbReference type="SUPFAM" id="SSF51197">
    <property type="entry name" value="Clavaminate synthase-like"/>
    <property type="match status" value="1"/>
</dbReference>
<reference evidence="2" key="1">
    <citation type="submission" date="2021-01" db="EMBL/GenBank/DDBJ databases">
        <authorList>
            <person name="Corre E."/>
            <person name="Pelletier E."/>
            <person name="Niang G."/>
            <person name="Scheremetjew M."/>
            <person name="Finn R."/>
            <person name="Kale V."/>
            <person name="Holt S."/>
            <person name="Cochrane G."/>
            <person name="Meng A."/>
            <person name="Brown T."/>
            <person name="Cohen L."/>
        </authorList>
    </citation>
    <scope>NUCLEOTIDE SEQUENCE</scope>
    <source>
        <strain evidence="2">CCMP3105</strain>
    </source>
</reference>
<gene>
    <name evidence="2" type="ORF">AMON00008_LOCUS24421</name>
</gene>
<organism evidence="2">
    <name type="scientific">Alexandrium monilatum</name>
    <dbReference type="NCBI Taxonomy" id="311494"/>
    <lineage>
        <taxon>Eukaryota</taxon>
        <taxon>Sar</taxon>
        <taxon>Alveolata</taxon>
        <taxon>Dinophyceae</taxon>
        <taxon>Gonyaulacales</taxon>
        <taxon>Pyrocystaceae</taxon>
        <taxon>Alexandrium</taxon>
    </lineage>
</organism>
<evidence type="ECO:0008006" key="3">
    <source>
        <dbReference type="Google" id="ProtNLM"/>
    </source>
</evidence>
<keyword evidence="1" id="KW-0732">Signal</keyword>
<dbReference type="EMBL" id="HBNR01035561">
    <property type="protein sequence ID" value="CAE4591433.1"/>
    <property type="molecule type" value="Transcribed_RNA"/>
</dbReference>
<name>A0A7S4QSX9_9DINO</name>
<sequence>MQRCAAACVPLTAALVGWFLSPQSSPHEFEQPPRVTNATLKDWSGVPWPPAVTFGPGERKQFEAKGFAVLRSFLSPAIVRELLAAHAAWCPRGVFSPHWHCKNEDVWARTDIYRDFLYWSPLGKTVRSLLGVTGLRIYGDHVTEMRSNHPGIFYHFDNIYYGGVLGEFHAASRGAIVFLFLTGVDHATTGGSVLLQPGGHRDSCVMAGVEPALQAPCRELFYKQAIALSFKPGDALIIHPLMPHASQGPLPTAPAGFRRITYLARLVEGDATFCTTDTQVRETGKVDCRHSLRPGQKAHHVCYQQIDPLLAPEISERMSPAWYTSTCNVCRGWRYTTLARLRLGVRTLLSRLRIRLHGGKPIGLEKAECIYPP</sequence>
<protein>
    <recommendedName>
        <fullName evidence="3">Phytanoyl-CoA dioxygenase</fullName>
    </recommendedName>
</protein>
<proteinExistence type="predicted"/>
<feature type="signal peptide" evidence="1">
    <location>
        <begin position="1"/>
        <end position="26"/>
    </location>
</feature>
<dbReference type="Gene3D" id="2.60.120.620">
    <property type="entry name" value="q2cbj1_9rhob like domain"/>
    <property type="match status" value="1"/>
</dbReference>